<dbReference type="FunFam" id="3.30.565.10:FF:000023">
    <property type="entry name" value="PAS domain-containing sensor histidine kinase"/>
    <property type="match status" value="1"/>
</dbReference>
<evidence type="ECO:0000256" key="2">
    <source>
        <dbReference type="ARBA" id="ARBA00004236"/>
    </source>
</evidence>
<keyword evidence="9" id="KW-0067">ATP-binding</keyword>
<dbReference type="SUPFAM" id="SSF55874">
    <property type="entry name" value="ATPase domain of HSP90 chaperone/DNA topoisomerase II/histidine kinase"/>
    <property type="match status" value="1"/>
</dbReference>
<evidence type="ECO:0000256" key="12">
    <source>
        <dbReference type="SAM" id="Phobius"/>
    </source>
</evidence>
<dbReference type="CDD" id="cd00075">
    <property type="entry name" value="HATPase"/>
    <property type="match status" value="1"/>
</dbReference>
<evidence type="ECO:0000256" key="4">
    <source>
        <dbReference type="ARBA" id="ARBA00022475"/>
    </source>
</evidence>
<feature type="transmembrane region" description="Helical" evidence="12">
    <location>
        <begin position="12"/>
        <end position="33"/>
    </location>
</feature>
<dbReference type="SMART" id="SM00387">
    <property type="entry name" value="HATPase_c"/>
    <property type="match status" value="1"/>
</dbReference>
<dbReference type="InterPro" id="IPR003661">
    <property type="entry name" value="HisK_dim/P_dom"/>
</dbReference>
<dbReference type="EMBL" id="JALJRB010000005">
    <property type="protein sequence ID" value="MCJ8500233.1"/>
    <property type="molecule type" value="Genomic_DNA"/>
</dbReference>
<keyword evidence="12" id="KW-0812">Transmembrane</keyword>
<dbReference type="Gene3D" id="6.10.340.10">
    <property type="match status" value="1"/>
</dbReference>
<evidence type="ECO:0000256" key="9">
    <source>
        <dbReference type="ARBA" id="ARBA00022840"/>
    </source>
</evidence>
<comment type="catalytic activity">
    <reaction evidence="1">
        <text>ATP + protein L-histidine = ADP + protein N-phospho-L-histidine.</text>
        <dbReference type="EC" id="2.7.13.3"/>
    </reaction>
</comment>
<keyword evidence="8 15" id="KW-0418">Kinase</keyword>
<name>A0AA41UP84_9BACT</name>
<dbReference type="GO" id="GO:0005886">
    <property type="term" value="C:plasma membrane"/>
    <property type="evidence" value="ECO:0007669"/>
    <property type="project" value="UniProtKB-SubCell"/>
</dbReference>
<feature type="transmembrane region" description="Helical" evidence="12">
    <location>
        <begin position="186"/>
        <end position="209"/>
    </location>
</feature>
<dbReference type="GO" id="GO:0005524">
    <property type="term" value="F:ATP binding"/>
    <property type="evidence" value="ECO:0007669"/>
    <property type="project" value="UniProtKB-KW"/>
</dbReference>
<evidence type="ECO:0000256" key="7">
    <source>
        <dbReference type="ARBA" id="ARBA00022741"/>
    </source>
</evidence>
<gene>
    <name evidence="15" type="ORF">MRX98_06575</name>
</gene>
<dbReference type="InterPro" id="IPR003660">
    <property type="entry name" value="HAMP_dom"/>
</dbReference>
<dbReference type="AlphaFoldDB" id="A0AA41UP84"/>
<dbReference type="SUPFAM" id="SSF158472">
    <property type="entry name" value="HAMP domain-like"/>
    <property type="match status" value="1"/>
</dbReference>
<evidence type="ECO:0000259" key="13">
    <source>
        <dbReference type="PROSITE" id="PS50109"/>
    </source>
</evidence>
<dbReference type="PANTHER" id="PTHR43711">
    <property type="entry name" value="TWO-COMPONENT HISTIDINE KINASE"/>
    <property type="match status" value="1"/>
</dbReference>
<dbReference type="Gene3D" id="1.10.287.130">
    <property type="match status" value="1"/>
</dbReference>
<accession>A0AA41UP84</accession>
<evidence type="ECO:0000256" key="1">
    <source>
        <dbReference type="ARBA" id="ARBA00000085"/>
    </source>
</evidence>
<evidence type="ECO:0000256" key="5">
    <source>
        <dbReference type="ARBA" id="ARBA00022553"/>
    </source>
</evidence>
<dbReference type="PANTHER" id="PTHR43711:SF1">
    <property type="entry name" value="HISTIDINE KINASE 1"/>
    <property type="match status" value="1"/>
</dbReference>
<dbReference type="RefSeq" id="WP_246904108.1">
    <property type="nucleotide sequence ID" value="NZ_JALJRB010000005.1"/>
</dbReference>
<dbReference type="CDD" id="cd00082">
    <property type="entry name" value="HisKA"/>
    <property type="match status" value="1"/>
</dbReference>
<protein>
    <recommendedName>
        <fullName evidence="3">histidine kinase</fullName>
        <ecNumber evidence="3">2.7.13.3</ecNumber>
    </recommendedName>
</protein>
<dbReference type="PROSITE" id="PS50109">
    <property type="entry name" value="HIS_KIN"/>
    <property type="match status" value="1"/>
</dbReference>
<evidence type="ECO:0000259" key="14">
    <source>
        <dbReference type="PROSITE" id="PS50885"/>
    </source>
</evidence>
<keyword evidence="11 12" id="KW-0472">Membrane</keyword>
<dbReference type="InterPro" id="IPR005467">
    <property type="entry name" value="His_kinase_dom"/>
</dbReference>
<keyword evidence="4" id="KW-1003">Cell membrane</keyword>
<dbReference type="GO" id="GO:0000155">
    <property type="term" value="F:phosphorelay sensor kinase activity"/>
    <property type="evidence" value="ECO:0007669"/>
    <property type="project" value="InterPro"/>
</dbReference>
<evidence type="ECO:0000256" key="8">
    <source>
        <dbReference type="ARBA" id="ARBA00022777"/>
    </source>
</evidence>
<keyword evidence="12" id="KW-1133">Transmembrane helix</keyword>
<dbReference type="SMART" id="SM00304">
    <property type="entry name" value="HAMP"/>
    <property type="match status" value="1"/>
</dbReference>
<dbReference type="CDD" id="cd06225">
    <property type="entry name" value="HAMP"/>
    <property type="match status" value="1"/>
</dbReference>
<evidence type="ECO:0000313" key="15">
    <source>
        <dbReference type="EMBL" id="MCJ8500233.1"/>
    </source>
</evidence>
<dbReference type="InterPro" id="IPR050736">
    <property type="entry name" value="Sensor_HK_Regulatory"/>
</dbReference>
<evidence type="ECO:0000256" key="11">
    <source>
        <dbReference type="ARBA" id="ARBA00023136"/>
    </source>
</evidence>
<dbReference type="PROSITE" id="PS50885">
    <property type="entry name" value="HAMP"/>
    <property type="match status" value="1"/>
</dbReference>
<dbReference type="SMART" id="SM00388">
    <property type="entry name" value="HisKA"/>
    <property type="match status" value="1"/>
</dbReference>
<evidence type="ECO:0000256" key="6">
    <source>
        <dbReference type="ARBA" id="ARBA00022679"/>
    </source>
</evidence>
<dbReference type="EC" id="2.7.13.3" evidence="3"/>
<dbReference type="InterPro" id="IPR003594">
    <property type="entry name" value="HATPase_dom"/>
</dbReference>
<dbReference type="SUPFAM" id="SSF47384">
    <property type="entry name" value="Homodimeric domain of signal transducing histidine kinase"/>
    <property type="match status" value="1"/>
</dbReference>
<comment type="caution">
    <text evidence="15">The sequence shown here is derived from an EMBL/GenBank/DDBJ whole genome shotgun (WGS) entry which is preliminary data.</text>
</comment>
<proteinExistence type="predicted"/>
<evidence type="ECO:0000313" key="16">
    <source>
        <dbReference type="Proteomes" id="UP001165427"/>
    </source>
</evidence>
<keyword evidence="7" id="KW-0547">Nucleotide-binding</keyword>
<dbReference type="Proteomes" id="UP001165427">
    <property type="component" value="Unassembled WGS sequence"/>
</dbReference>
<dbReference type="Pfam" id="PF02518">
    <property type="entry name" value="HATPase_c"/>
    <property type="match status" value="1"/>
</dbReference>
<sequence>MDPSYGITGKLLIWFFAIVAFFYGTILLLYVNFQQVVHLSESIVSKNYAVSDLSKRMLENLISMEENEKKYQLLQRQDYLEFFIRARQEFEAGLNRVLVLADHGADLSPHWQTVADAYEQFPPMPVDATAQPPPEAVAPGGTLWIPETVINDWIEQISAARLENSLEVENATRELNRRGVQSAHNALIGLGIASLVGLLGVVFLSYSMIRPLKELMRGIRSITKNRSSSPLQIHSKDELGELAAAFNEMTDRLRQEEQLRSDFISMLSHEIRTPLTSIRESVNMIEEQVMGPINDRQQKFLEIAGAEIGRLCDLLNHLMQASRLEPGALQLNHGPVDTYALVADCVQSLKPSVEAKQVHVMTEIPPETPDVRGDGQYLRQVFLNLIGNAVKFAEPGAKIWIRVGLQSVQQQITFNVVDTGPGILDEEIGNLFNKFYRATNVREHLDGVGLGLSITKNIVEAHGGTIWVESRVGQGTTFSFTLPLFAPAEQGAGGRRWYAKRKPLRALQS</sequence>
<evidence type="ECO:0000256" key="10">
    <source>
        <dbReference type="ARBA" id="ARBA00023012"/>
    </source>
</evidence>
<dbReference type="InterPro" id="IPR004358">
    <property type="entry name" value="Sig_transdc_His_kin-like_C"/>
</dbReference>
<evidence type="ECO:0000256" key="3">
    <source>
        <dbReference type="ARBA" id="ARBA00012438"/>
    </source>
</evidence>
<dbReference type="InterPro" id="IPR036097">
    <property type="entry name" value="HisK_dim/P_sf"/>
</dbReference>
<dbReference type="Pfam" id="PF00672">
    <property type="entry name" value="HAMP"/>
    <property type="match status" value="1"/>
</dbReference>
<feature type="domain" description="Histidine kinase" evidence="13">
    <location>
        <begin position="266"/>
        <end position="486"/>
    </location>
</feature>
<dbReference type="InterPro" id="IPR036890">
    <property type="entry name" value="HATPase_C_sf"/>
</dbReference>
<keyword evidence="16" id="KW-1185">Reference proteome</keyword>
<keyword evidence="6" id="KW-0808">Transferase</keyword>
<dbReference type="PRINTS" id="PR00344">
    <property type="entry name" value="BCTRLSENSOR"/>
</dbReference>
<keyword evidence="10" id="KW-0902">Two-component regulatory system</keyword>
<dbReference type="Gene3D" id="3.30.565.10">
    <property type="entry name" value="Histidine kinase-like ATPase, C-terminal domain"/>
    <property type="match status" value="1"/>
</dbReference>
<organism evidence="15 16">
    <name type="scientific">Desulfatitalea alkaliphila</name>
    <dbReference type="NCBI Taxonomy" id="2929485"/>
    <lineage>
        <taxon>Bacteria</taxon>
        <taxon>Pseudomonadati</taxon>
        <taxon>Thermodesulfobacteriota</taxon>
        <taxon>Desulfobacteria</taxon>
        <taxon>Desulfobacterales</taxon>
        <taxon>Desulfosarcinaceae</taxon>
        <taxon>Desulfatitalea</taxon>
    </lineage>
</organism>
<reference evidence="15" key="1">
    <citation type="submission" date="2022-04" db="EMBL/GenBank/DDBJ databases">
        <title>Desulfatitalea alkaliphila sp. nov., a novel anaerobic sulfate-reducing bacterium isolated from terrestrial mud volcano, Taman Peninsula, Russia.</title>
        <authorList>
            <person name="Khomyakova M.A."/>
            <person name="Merkel A.Y."/>
            <person name="Slobodkin A.I."/>
        </authorList>
    </citation>
    <scope>NUCLEOTIDE SEQUENCE</scope>
    <source>
        <strain evidence="15">M08but</strain>
    </source>
</reference>
<feature type="domain" description="HAMP" evidence="14">
    <location>
        <begin position="206"/>
        <end position="258"/>
    </location>
</feature>
<keyword evidence="5" id="KW-0597">Phosphoprotein</keyword>
<comment type="subcellular location">
    <subcellularLocation>
        <location evidence="2">Cell membrane</location>
    </subcellularLocation>
</comment>
<dbReference type="Pfam" id="PF00512">
    <property type="entry name" value="HisKA"/>
    <property type="match status" value="1"/>
</dbReference>